<dbReference type="InterPro" id="IPR027417">
    <property type="entry name" value="P-loop_NTPase"/>
</dbReference>
<dbReference type="PROSITE" id="PS00211">
    <property type="entry name" value="ABC_TRANSPORTER_1"/>
    <property type="match status" value="1"/>
</dbReference>
<dbReference type="GO" id="GO:0005886">
    <property type="term" value="C:plasma membrane"/>
    <property type="evidence" value="ECO:0007669"/>
    <property type="project" value="TreeGrafter"/>
</dbReference>
<dbReference type="PANTHER" id="PTHR24220:SF86">
    <property type="entry name" value="ABC TRANSPORTER ABCH.1"/>
    <property type="match status" value="1"/>
</dbReference>
<dbReference type="GO" id="GO:0098796">
    <property type="term" value="C:membrane protein complex"/>
    <property type="evidence" value="ECO:0007669"/>
    <property type="project" value="UniProtKB-ARBA"/>
</dbReference>
<dbReference type="PROSITE" id="PS50893">
    <property type="entry name" value="ABC_TRANSPORTER_2"/>
    <property type="match status" value="1"/>
</dbReference>
<dbReference type="InterPro" id="IPR003593">
    <property type="entry name" value="AAA+_ATPase"/>
</dbReference>
<dbReference type="AlphaFoldDB" id="I0CBX5"/>
<keyword evidence="1" id="KW-0813">Transport</keyword>
<protein>
    <submittedName>
        <fullName evidence="6">ABC-transporter related protein</fullName>
    </submittedName>
</protein>
<dbReference type="PANTHER" id="PTHR24220">
    <property type="entry name" value="IMPORT ATP-BINDING PROTEIN"/>
    <property type="match status" value="1"/>
</dbReference>
<accession>I0CBX5</accession>
<feature type="region of interest" description="Disordered" evidence="4">
    <location>
        <begin position="240"/>
        <end position="269"/>
    </location>
</feature>
<dbReference type="InterPro" id="IPR017911">
    <property type="entry name" value="MacB-like_ATP-bd"/>
</dbReference>
<dbReference type="InterPro" id="IPR015854">
    <property type="entry name" value="ABC_transpr_LolD-like"/>
</dbReference>
<dbReference type="InterPro" id="IPR017871">
    <property type="entry name" value="ABC_transporter-like_CS"/>
</dbReference>
<dbReference type="GO" id="GO:0005524">
    <property type="term" value="F:ATP binding"/>
    <property type="evidence" value="ECO:0007669"/>
    <property type="project" value="UniProtKB-KW"/>
</dbReference>
<proteinExistence type="predicted"/>
<dbReference type="SMART" id="SM00382">
    <property type="entry name" value="AAA"/>
    <property type="match status" value="1"/>
</dbReference>
<name>I0CBX5_STRAT</name>
<dbReference type="SUPFAM" id="SSF52540">
    <property type="entry name" value="P-loop containing nucleoside triphosphate hydrolases"/>
    <property type="match status" value="1"/>
</dbReference>
<feature type="region of interest" description="Disordered" evidence="4">
    <location>
        <begin position="1"/>
        <end position="21"/>
    </location>
</feature>
<dbReference type="Pfam" id="PF00005">
    <property type="entry name" value="ABC_tran"/>
    <property type="match status" value="1"/>
</dbReference>
<keyword evidence="3" id="KW-0067">ATP-binding</keyword>
<dbReference type="InterPro" id="IPR003439">
    <property type="entry name" value="ABC_transporter-like_ATP-bd"/>
</dbReference>
<evidence type="ECO:0000259" key="5">
    <source>
        <dbReference type="PROSITE" id="PS50893"/>
    </source>
</evidence>
<evidence type="ECO:0000313" key="6">
    <source>
        <dbReference type="EMBL" id="AFH74288.1"/>
    </source>
</evidence>
<dbReference type="CDD" id="cd03255">
    <property type="entry name" value="ABC_MJ0796_LolCDE_FtsE"/>
    <property type="match status" value="1"/>
</dbReference>
<evidence type="ECO:0000256" key="4">
    <source>
        <dbReference type="SAM" id="MobiDB-lite"/>
    </source>
</evidence>
<dbReference type="FunFam" id="3.40.50.300:FF:000032">
    <property type="entry name" value="Export ABC transporter ATP-binding protein"/>
    <property type="match status" value="1"/>
</dbReference>
<dbReference type="GO" id="GO:0016887">
    <property type="term" value="F:ATP hydrolysis activity"/>
    <property type="evidence" value="ECO:0007669"/>
    <property type="project" value="InterPro"/>
</dbReference>
<dbReference type="EMBL" id="JN705801">
    <property type="protein sequence ID" value="AFH74288.1"/>
    <property type="molecule type" value="Genomic_DNA"/>
</dbReference>
<dbReference type="Gene3D" id="3.40.50.300">
    <property type="entry name" value="P-loop containing nucleotide triphosphate hydrolases"/>
    <property type="match status" value="1"/>
</dbReference>
<feature type="compositionally biased region" description="Low complexity" evidence="4">
    <location>
        <begin position="248"/>
        <end position="258"/>
    </location>
</feature>
<reference evidence="6" key="1">
    <citation type="submission" date="2011-09" db="EMBL/GenBank/DDBJ databases">
        <authorList>
            <person name="Nobary S.G."/>
            <person name="Jensen S.E."/>
        </authorList>
    </citation>
    <scope>NUCLEOTIDE SEQUENCE</scope>
    <source>
        <strain evidence="6">Tu 1718</strain>
    </source>
</reference>
<evidence type="ECO:0000256" key="2">
    <source>
        <dbReference type="ARBA" id="ARBA00022741"/>
    </source>
</evidence>
<organism evidence="6">
    <name type="scientific">Streptomyces antibioticus</name>
    <dbReference type="NCBI Taxonomy" id="1890"/>
    <lineage>
        <taxon>Bacteria</taxon>
        <taxon>Bacillati</taxon>
        <taxon>Actinomycetota</taxon>
        <taxon>Actinomycetes</taxon>
        <taxon>Kitasatosporales</taxon>
        <taxon>Streptomycetaceae</taxon>
        <taxon>Streptomyces</taxon>
    </lineage>
</organism>
<keyword evidence="2" id="KW-0547">Nucleotide-binding</keyword>
<dbReference type="GO" id="GO:0022857">
    <property type="term" value="F:transmembrane transporter activity"/>
    <property type="evidence" value="ECO:0007669"/>
    <property type="project" value="TreeGrafter"/>
</dbReference>
<feature type="domain" description="ABC transporter" evidence="5">
    <location>
        <begin position="26"/>
        <end position="262"/>
    </location>
</feature>
<evidence type="ECO:0000256" key="1">
    <source>
        <dbReference type="ARBA" id="ARBA00022448"/>
    </source>
</evidence>
<evidence type="ECO:0000256" key="3">
    <source>
        <dbReference type="ARBA" id="ARBA00022840"/>
    </source>
</evidence>
<reference evidence="6" key="2">
    <citation type="journal article" date="2012" name="Can. J. Microbiol.">
        <title>A comparison of the clavam biosynthetic gene clusters in Streptomyces antibioticus Tu1718 and Streptomyces clavuligerus.</title>
        <authorList>
            <person name="Goomeshi Nobary S."/>
            <person name="Jensen S.E."/>
        </authorList>
    </citation>
    <scope>NUCLEOTIDE SEQUENCE</scope>
    <source>
        <strain evidence="6">Tu 1718</strain>
    </source>
</reference>
<sequence>MIMRSRHRPPQSAPGTRAPVAEPAVLRLLHTTKEYPGGVTALDDVSLTVRHGELLAIVGPSGSGKSTLLNIMGTLDLPTRGTVEISGRDAAALSDRALSALRGRRLGFVFQQSHLTDGLTAAENVATSLLYAGVPRRRRTPLALAALQRVGLGHRLTHLPHQLSGGERQRVAIARALVNEPALILADEPTGALDSANGRAVLDLLVRLNREGTTIAVITHDQGIAARLPRRVEVRDGRIVADTGPGTGLPTHPGPVLTEGVDAAPEAVR</sequence>